<dbReference type="InterPro" id="IPR004517">
    <property type="entry name" value="HisZ"/>
</dbReference>
<dbReference type="Proteomes" id="UP000298484">
    <property type="component" value="Unassembled WGS sequence"/>
</dbReference>
<dbReference type="OrthoDB" id="9800814at2"/>
<dbReference type="RefSeq" id="WP_135111838.1">
    <property type="nucleotide sequence ID" value="NZ_SRHY01000076.1"/>
</dbReference>
<keyword evidence="6 9" id="KW-0028">Amino-acid biosynthesis</keyword>
<dbReference type="EMBL" id="SRHY01000076">
    <property type="protein sequence ID" value="TFJ90659.1"/>
    <property type="molecule type" value="Genomic_DNA"/>
</dbReference>
<dbReference type="SUPFAM" id="SSF55681">
    <property type="entry name" value="Class II aaRS and biotin synthetases"/>
    <property type="match status" value="1"/>
</dbReference>
<dbReference type="HAMAP" id="MF_00125">
    <property type="entry name" value="HisZ"/>
    <property type="match status" value="1"/>
</dbReference>
<dbReference type="InterPro" id="IPR041715">
    <property type="entry name" value="HisRS-like_core"/>
</dbReference>
<comment type="subcellular location">
    <subcellularLocation>
        <location evidence="1 9">Cytoplasm</location>
    </subcellularLocation>
</comment>
<feature type="domain" description="Class II Histidinyl-tRNA synthetase (HisRS)-like catalytic core" evidence="11">
    <location>
        <begin position="17"/>
        <end position="311"/>
    </location>
</feature>
<dbReference type="GO" id="GO:0140096">
    <property type="term" value="F:catalytic activity, acting on a protein"/>
    <property type="evidence" value="ECO:0007669"/>
    <property type="project" value="UniProtKB-ARBA"/>
</dbReference>
<dbReference type="AlphaFoldDB" id="A0A4Y9A7U5"/>
<comment type="miscellaneous">
    <text evidence="9">This function is generally fulfilled by the C-terminal part of HisG, which is missing in some bacteria such as this one.</text>
</comment>
<dbReference type="InterPro" id="IPR004516">
    <property type="entry name" value="HisRS/HisZ"/>
</dbReference>
<dbReference type="PANTHER" id="PTHR43707">
    <property type="entry name" value="HISTIDYL-TRNA SYNTHETASE"/>
    <property type="match status" value="1"/>
</dbReference>
<keyword evidence="7 9" id="KW-0368">Histidine biosynthesis</keyword>
<keyword evidence="13" id="KW-1185">Reference proteome</keyword>
<sequence length="410" mass="46645">MQSYVTDAGHHLSQTDYQLESRLLSAIRARFRTYGYQETGTSTFQDYDMYASLIGTVGKHNMIKTIDPSGDVLVLRPDVTIPVARRMAAEKTTRRRLFYVQDVFRQPQDKSHHKEFTQAGVECFGENTPENDAETIALAVHLLQDLQFDQFKVEIGHAGFFKDLIEELPISTEELRKLQELIQSKNLVEIGPFLNDLSVEESISEAIKRIPLLYGDPRDVIEKALTITLNDNMKQTIEYLKQVYHLLTVYGIQDSVVFDLGLINHMNYYSGIIFQGYLTGYSKPVLMGGRYNDLTKQFGADIPAIGFGCIIDYLLEARKNAGQVERIEDTVEVVIYYEQSSIQEALPAASKLRNAGYQVLTQPIDKGSIPTTCTVYVTNEKSLLVHKQKQMPFQSVDELEQLLRTEMRET</sequence>
<evidence type="ECO:0000256" key="1">
    <source>
        <dbReference type="ARBA" id="ARBA00004496"/>
    </source>
</evidence>
<evidence type="ECO:0000313" key="12">
    <source>
        <dbReference type="EMBL" id="TFJ90659.1"/>
    </source>
</evidence>
<comment type="caution">
    <text evidence="12">The sequence shown here is derived from an EMBL/GenBank/DDBJ whole genome shotgun (WGS) entry which is preliminary data.</text>
</comment>
<evidence type="ECO:0000256" key="8">
    <source>
        <dbReference type="ARBA" id="ARBA00025246"/>
    </source>
</evidence>
<accession>A0A4Y9A7U5</accession>
<feature type="binding site" evidence="10">
    <location>
        <position position="122"/>
    </location>
    <ligand>
        <name>L-histidine</name>
        <dbReference type="ChEBI" id="CHEBI:57595"/>
    </ligand>
</feature>
<comment type="subunit">
    <text evidence="9">Heteromultimer composed of HisG and HisZ subunits.</text>
</comment>
<reference evidence="12 13" key="1">
    <citation type="submission" date="2019-03" db="EMBL/GenBank/DDBJ databases">
        <title>Genome sequence of Lentibacillus salicampi ATCC BAA-719.</title>
        <authorList>
            <person name="Maclea K.S."/>
            <person name="Simoes Junior M."/>
        </authorList>
    </citation>
    <scope>NUCLEOTIDE SEQUENCE [LARGE SCALE GENOMIC DNA]</scope>
    <source>
        <strain evidence="12 13">ATCC BAA-719</strain>
    </source>
</reference>
<evidence type="ECO:0000256" key="3">
    <source>
        <dbReference type="ARBA" id="ARBA00005539"/>
    </source>
</evidence>
<evidence type="ECO:0000256" key="4">
    <source>
        <dbReference type="ARBA" id="ARBA00020397"/>
    </source>
</evidence>
<feature type="binding site" evidence="10">
    <location>
        <position position="105"/>
    </location>
    <ligand>
        <name>L-histidine</name>
        <dbReference type="ChEBI" id="CHEBI:57595"/>
    </ligand>
</feature>
<proteinExistence type="inferred from homology"/>
<dbReference type="GO" id="GO:0016757">
    <property type="term" value="F:glycosyltransferase activity"/>
    <property type="evidence" value="ECO:0007669"/>
    <property type="project" value="UniProtKB-KW"/>
</dbReference>
<dbReference type="Pfam" id="PF13393">
    <property type="entry name" value="tRNA-synt_His"/>
    <property type="match status" value="1"/>
</dbReference>
<keyword evidence="12" id="KW-0328">Glycosyltransferase</keyword>
<dbReference type="GO" id="GO:0000105">
    <property type="term" value="P:L-histidine biosynthetic process"/>
    <property type="evidence" value="ECO:0007669"/>
    <property type="project" value="UniProtKB-UniRule"/>
</dbReference>
<comment type="similarity">
    <text evidence="3 9">Belongs to the class-II aminoacyl-tRNA synthetase family. HisZ subfamily.</text>
</comment>
<keyword evidence="12" id="KW-0808">Transferase</keyword>
<evidence type="ECO:0000256" key="5">
    <source>
        <dbReference type="ARBA" id="ARBA00022490"/>
    </source>
</evidence>
<dbReference type="UniPathway" id="UPA00031">
    <property type="reaction ID" value="UER00006"/>
</dbReference>
<dbReference type="GO" id="GO:0005737">
    <property type="term" value="C:cytoplasm"/>
    <property type="evidence" value="ECO:0007669"/>
    <property type="project" value="UniProtKB-SubCell"/>
</dbReference>
<feature type="binding site" evidence="10">
    <location>
        <position position="118"/>
    </location>
    <ligand>
        <name>L-histidine</name>
        <dbReference type="ChEBI" id="CHEBI:57595"/>
    </ligand>
</feature>
<evidence type="ECO:0000256" key="10">
    <source>
        <dbReference type="PIRSR" id="PIRSR001549-1"/>
    </source>
</evidence>
<dbReference type="NCBIfam" id="TIGR00443">
    <property type="entry name" value="hisZ_biosyn_reg"/>
    <property type="match status" value="1"/>
</dbReference>
<gene>
    <name evidence="9 12" type="primary">hisZ</name>
    <name evidence="12" type="ORF">E4U82_19125</name>
</gene>
<evidence type="ECO:0000256" key="6">
    <source>
        <dbReference type="ARBA" id="ARBA00022605"/>
    </source>
</evidence>
<feature type="binding site" evidence="10">
    <location>
        <begin position="268"/>
        <end position="269"/>
    </location>
    <ligand>
        <name>L-histidine</name>
        <dbReference type="ChEBI" id="CHEBI:57595"/>
    </ligand>
</feature>
<evidence type="ECO:0000256" key="9">
    <source>
        <dbReference type="HAMAP-Rule" id="MF_00125"/>
    </source>
</evidence>
<keyword evidence="5 9" id="KW-0963">Cytoplasm</keyword>
<comment type="function">
    <text evidence="8 9">Required for the first step of histidine biosynthesis. May allow the feedback regulation of ATP phosphoribosyltransferase activity by histidine.</text>
</comment>
<comment type="pathway">
    <text evidence="2 9">Amino-acid biosynthesis; L-histidine biosynthesis; L-histidine from 5-phospho-alpha-D-ribose 1-diphosphate: step 1/9.</text>
</comment>
<organism evidence="12 13">
    <name type="scientific">Lentibacillus salicampi</name>
    <dbReference type="NCBI Taxonomy" id="175306"/>
    <lineage>
        <taxon>Bacteria</taxon>
        <taxon>Bacillati</taxon>
        <taxon>Bacillota</taxon>
        <taxon>Bacilli</taxon>
        <taxon>Bacillales</taxon>
        <taxon>Bacillaceae</taxon>
        <taxon>Lentibacillus</taxon>
    </lineage>
</organism>
<dbReference type="CDD" id="cd00773">
    <property type="entry name" value="HisRS-like_core"/>
    <property type="match status" value="1"/>
</dbReference>
<feature type="binding site" evidence="10">
    <location>
        <begin position="78"/>
        <end position="80"/>
    </location>
    <ligand>
        <name>L-histidine</name>
        <dbReference type="ChEBI" id="CHEBI:57595"/>
    </ligand>
</feature>
<evidence type="ECO:0000313" key="13">
    <source>
        <dbReference type="Proteomes" id="UP000298484"/>
    </source>
</evidence>
<dbReference type="GO" id="GO:0004821">
    <property type="term" value="F:histidine-tRNA ligase activity"/>
    <property type="evidence" value="ECO:0007669"/>
    <property type="project" value="TreeGrafter"/>
</dbReference>
<evidence type="ECO:0000256" key="7">
    <source>
        <dbReference type="ARBA" id="ARBA00023102"/>
    </source>
</evidence>
<dbReference type="InterPro" id="IPR045864">
    <property type="entry name" value="aa-tRNA-synth_II/BPL/LPL"/>
</dbReference>
<name>A0A4Y9A7U5_9BACI</name>
<dbReference type="Gene3D" id="3.30.930.10">
    <property type="entry name" value="Bira Bifunctional Protein, Domain 2"/>
    <property type="match status" value="1"/>
</dbReference>
<dbReference type="PANTHER" id="PTHR43707:SF6">
    <property type="entry name" value="ATP PHOSPHORIBOSYLTRANSFERASE REGULATORY SUBUNIT"/>
    <property type="match status" value="1"/>
</dbReference>
<protein>
    <recommendedName>
        <fullName evidence="4 9">ATP phosphoribosyltransferase regulatory subunit</fullName>
    </recommendedName>
</protein>
<dbReference type="GO" id="GO:0006427">
    <property type="term" value="P:histidyl-tRNA aminoacylation"/>
    <property type="evidence" value="ECO:0007669"/>
    <property type="project" value="TreeGrafter"/>
</dbReference>
<evidence type="ECO:0000259" key="11">
    <source>
        <dbReference type="Pfam" id="PF13393"/>
    </source>
</evidence>
<dbReference type="PIRSF" id="PIRSF001549">
    <property type="entry name" value="His-tRNA_synth"/>
    <property type="match status" value="1"/>
</dbReference>
<evidence type="ECO:0000256" key="2">
    <source>
        <dbReference type="ARBA" id="ARBA00004667"/>
    </source>
</evidence>